<dbReference type="GO" id="GO:0016491">
    <property type="term" value="F:oxidoreductase activity"/>
    <property type="evidence" value="ECO:0007669"/>
    <property type="project" value="UniProtKB-KW"/>
</dbReference>
<dbReference type="AlphaFoldDB" id="A0A5J4L257"/>
<sequence>MKKPRIGIFKFTSCDGCQLTILNMEDEIIDIIELFDIAYFREATDKPLRGQFDISIVEGSISTDWQKEEIVDIRENSRHLITIGACATSGGLQALRNWASLSSYKKYVYPTPDIINALSTSTPISDHVYVDYELWGCPINKHALSETLVSFLIGKRPGIPKYSLCMECKRHGIPCVLVSAGEPCLGPITKTGCGALCTSFGRPCYGCFGPKDDANIESLLRHFQNIGLTQKDCMSLLDKMNSYAYRKVRIEGIK</sequence>
<dbReference type="InterPro" id="IPR006137">
    <property type="entry name" value="NADH_UbQ_OxRdtase-like_20kDa"/>
</dbReference>
<feature type="domain" description="NADH:ubiquinone oxidoreductase-like 20kDa subunit" evidence="2">
    <location>
        <begin position="14"/>
        <end position="150"/>
    </location>
</feature>
<comment type="caution">
    <text evidence="3">The sequence shown here is derived from an EMBL/GenBank/DDBJ whole genome shotgun (WGS) entry which is preliminary data.</text>
</comment>
<dbReference type="SUPFAM" id="SSF56770">
    <property type="entry name" value="HydA/Nqo6-like"/>
    <property type="match status" value="1"/>
</dbReference>
<dbReference type="InterPro" id="IPR037024">
    <property type="entry name" value="NiFe_Hase_small_N_sf"/>
</dbReference>
<accession>A0A5J4L257</accession>
<name>A0A5J4L257_9ZZZZ</name>
<protein>
    <submittedName>
        <fullName evidence="3">Oxidoreductase</fullName>
    </submittedName>
</protein>
<gene>
    <name evidence="3" type="ORF">A45J_0641</name>
</gene>
<evidence type="ECO:0000259" key="2">
    <source>
        <dbReference type="Pfam" id="PF01058"/>
    </source>
</evidence>
<evidence type="ECO:0000313" key="3">
    <source>
        <dbReference type="EMBL" id="GER92910.1"/>
    </source>
</evidence>
<proteinExistence type="predicted"/>
<dbReference type="GO" id="GO:0051536">
    <property type="term" value="F:iron-sulfur cluster binding"/>
    <property type="evidence" value="ECO:0007669"/>
    <property type="project" value="InterPro"/>
</dbReference>
<dbReference type="EMBL" id="BLAB01000001">
    <property type="protein sequence ID" value="GER92910.1"/>
    <property type="molecule type" value="Genomic_DNA"/>
</dbReference>
<dbReference type="Pfam" id="PF01058">
    <property type="entry name" value="Oxidored_q6"/>
    <property type="match status" value="1"/>
</dbReference>
<reference evidence="3" key="1">
    <citation type="submission" date="2019-10" db="EMBL/GenBank/DDBJ databases">
        <title>Metagenomic sequencing of thiosulfate-disproportionating enrichment culture.</title>
        <authorList>
            <person name="Umezawa K."/>
            <person name="Kojima H."/>
            <person name="Fukui M."/>
        </authorList>
    </citation>
    <scope>NUCLEOTIDE SEQUENCE</scope>
    <source>
        <strain evidence="3">45J</strain>
    </source>
</reference>
<organism evidence="3">
    <name type="scientific">hot springs metagenome</name>
    <dbReference type="NCBI Taxonomy" id="433727"/>
    <lineage>
        <taxon>unclassified sequences</taxon>
        <taxon>metagenomes</taxon>
        <taxon>ecological metagenomes</taxon>
    </lineage>
</organism>
<keyword evidence="1" id="KW-0560">Oxidoreductase</keyword>
<evidence type="ECO:0000256" key="1">
    <source>
        <dbReference type="ARBA" id="ARBA00023002"/>
    </source>
</evidence>
<dbReference type="PANTHER" id="PTHR42845:SF3">
    <property type="entry name" value="CYTOSOLIC NIFE-HYDROGENASE, DELTA SUBUNIT"/>
    <property type="match status" value="1"/>
</dbReference>
<dbReference type="InterPro" id="IPR051349">
    <property type="entry name" value="Hydrogenase_assoc-protein"/>
</dbReference>
<dbReference type="PANTHER" id="PTHR42845">
    <property type="entry name" value="COENZYME F420-REDUCING HYDROGENASE, GAMMA SUBUNIT"/>
    <property type="match status" value="1"/>
</dbReference>
<dbReference type="Gene3D" id="3.40.50.700">
    <property type="entry name" value="NADH:ubiquinone oxidoreductase-like, 20kDa subunit"/>
    <property type="match status" value="1"/>
</dbReference>